<dbReference type="Proteomes" id="UP000240892">
    <property type="component" value="Unassembled WGS sequence"/>
</dbReference>
<protein>
    <recommendedName>
        <fullName evidence="1">YagK/YfjJ C-terminal domain-containing protein</fullName>
    </recommendedName>
</protein>
<evidence type="ECO:0000313" key="2">
    <source>
        <dbReference type="EMBL" id="PSR47044.1"/>
    </source>
</evidence>
<dbReference type="InterPro" id="IPR057271">
    <property type="entry name" value="YagK_YfjJ_C"/>
</dbReference>
<accession>A0A2T2Y3B4</accession>
<evidence type="ECO:0000313" key="3">
    <source>
        <dbReference type="Proteomes" id="UP000240892"/>
    </source>
</evidence>
<organism evidence="2 3">
    <name type="scientific">Kluyvera genomosp. 2</name>
    <dbReference type="NCBI Taxonomy" id="2774054"/>
    <lineage>
        <taxon>Bacteria</taxon>
        <taxon>Pseudomonadati</taxon>
        <taxon>Pseudomonadota</taxon>
        <taxon>Gammaproteobacteria</taxon>
        <taxon>Enterobacterales</taxon>
        <taxon>Enterobacteriaceae</taxon>
        <taxon>Kluyvera</taxon>
    </lineage>
</organism>
<feature type="domain" description="YagK/YfjJ C-terminal" evidence="1">
    <location>
        <begin position="69"/>
        <end position="224"/>
    </location>
</feature>
<gene>
    <name evidence="2" type="ORF">C8256_10775</name>
</gene>
<name>A0A2T2Y3B4_9ENTR</name>
<proteinExistence type="predicted"/>
<dbReference type="EMBL" id="PYHO01000006">
    <property type="protein sequence ID" value="PSR47044.1"/>
    <property type="molecule type" value="Genomic_DNA"/>
</dbReference>
<comment type="caution">
    <text evidence="2">The sequence shown here is derived from an EMBL/GenBank/DDBJ whole genome shotgun (WGS) entry which is preliminary data.</text>
</comment>
<dbReference type="AlphaFoldDB" id="A0A2T2Y3B4"/>
<dbReference type="RefSeq" id="WP_106926599.1">
    <property type="nucleotide sequence ID" value="NZ_CABMMU010000006.1"/>
</dbReference>
<dbReference type="Pfam" id="PF11726">
    <property type="entry name" value="YagK_YfjJ_C"/>
    <property type="match status" value="1"/>
</dbReference>
<evidence type="ECO:0000259" key="1">
    <source>
        <dbReference type="Pfam" id="PF11726"/>
    </source>
</evidence>
<sequence>MIEKSYPVPTDSIITPYKTITHDYGSYPLIIGDRFHHNGYAYLINATEPSGVRLDILTPIAAELEAVLATYSRVFFACFELRLPGGTPVEAGNEWVRQLFKKLRERLKSKYKRPDGVTSPINDFAFGWVREKERAKQDHYHCWIALPHRQVQRIGGPTYGIGSAIMDIWSQQTGGENTLVDLLGKDERYPKSYVIERGKPETLEGPIYWVSYLAKVRGKYQTGKGDRVHSTSQLRNREK</sequence>
<reference evidence="2 3" key="1">
    <citation type="submission" date="2018-03" db="EMBL/GenBank/DDBJ databases">
        <title>First report of an OXA-48+CTX-M-M-producing Kluyvera ascorbata clone recovered from patients admitted in a University Hospital in Madrid, Spain.</title>
        <authorList>
            <person name="Hernandez-Garcia M."/>
            <person name="Leon-Sampedro R."/>
            <person name="Perez-Viso B."/>
            <person name="Morosini M.I."/>
            <person name="Lopez-Fresnena N."/>
            <person name="Coque T.M."/>
            <person name="Bonten M."/>
            <person name="Malhotra-Kumar S."/>
            <person name="Ruiz-Garbajosa P."/>
            <person name="Canton R."/>
        </authorList>
    </citation>
    <scope>NUCLEOTIDE SEQUENCE [LARGE SCALE GENOMIC DNA]</scope>
    <source>
        <strain evidence="2 3">KA2</strain>
    </source>
</reference>
<keyword evidence="3" id="KW-1185">Reference proteome</keyword>